<protein>
    <submittedName>
        <fullName evidence="2">M48 family metallopeptidase</fullName>
    </submittedName>
</protein>
<organism evidence="2 3">
    <name type="scientific">Candidatus Phocaeicola excrementipullorum</name>
    <dbReference type="NCBI Taxonomy" id="2838731"/>
    <lineage>
        <taxon>Bacteria</taxon>
        <taxon>Pseudomonadati</taxon>
        <taxon>Bacteroidota</taxon>
        <taxon>Bacteroidia</taxon>
        <taxon>Bacteroidales</taxon>
        <taxon>Bacteroidaceae</taxon>
        <taxon>Phocaeicola</taxon>
    </lineage>
</organism>
<reference evidence="2" key="1">
    <citation type="journal article" date="2021" name="PeerJ">
        <title>Extensive microbial diversity within the chicken gut microbiome revealed by metagenomics and culture.</title>
        <authorList>
            <person name="Gilroy R."/>
            <person name="Ravi A."/>
            <person name="Getino M."/>
            <person name="Pursley I."/>
            <person name="Horton D.L."/>
            <person name="Alikhan N.F."/>
            <person name="Baker D."/>
            <person name="Gharbi K."/>
            <person name="Hall N."/>
            <person name="Watson M."/>
            <person name="Adriaenssens E.M."/>
            <person name="Foster-Nyarko E."/>
            <person name="Jarju S."/>
            <person name="Secka A."/>
            <person name="Antonio M."/>
            <person name="Oren A."/>
            <person name="Chaudhuri R.R."/>
            <person name="La Ragione R."/>
            <person name="Hildebrand F."/>
            <person name="Pallen M.J."/>
        </authorList>
    </citation>
    <scope>NUCLEOTIDE SEQUENCE</scope>
    <source>
        <strain evidence="2">8470</strain>
    </source>
</reference>
<dbReference type="PANTHER" id="PTHR30399">
    <property type="entry name" value="UNCHARACTERIZED PROTEIN YGJP"/>
    <property type="match status" value="1"/>
</dbReference>
<dbReference type="PANTHER" id="PTHR30399:SF1">
    <property type="entry name" value="UTP PYROPHOSPHATASE"/>
    <property type="match status" value="1"/>
</dbReference>
<reference evidence="2" key="2">
    <citation type="submission" date="2021-04" db="EMBL/GenBank/DDBJ databases">
        <authorList>
            <person name="Gilroy R."/>
        </authorList>
    </citation>
    <scope>NUCLEOTIDE SEQUENCE</scope>
    <source>
        <strain evidence="2">8470</strain>
    </source>
</reference>
<dbReference type="CDD" id="cd07344">
    <property type="entry name" value="M48_yhfN_like"/>
    <property type="match status" value="1"/>
</dbReference>
<dbReference type="InterPro" id="IPR053136">
    <property type="entry name" value="UTP_pyrophosphatase-like"/>
</dbReference>
<evidence type="ECO:0000313" key="2">
    <source>
        <dbReference type="EMBL" id="MBU3855777.1"/>
    </source>
</evidence>
<name>A0A948X0W0_9BACT</name>
<accession>A0A948X0W0</accession>
<dbReference type="Pfam" id="PF01863">
    <property type="entry name" value="YgjP-like"/>
    <property type="match status" value="1"/>
</dbReference>
<comment type="caution">
    <text evidence="2">The sequence shown here is derived from an EMBL/GenBank/DDBJ whole genome shotgun (WGS) entry which is preliminary data.</text>
</comment>
<dbReference type="Gene3D" id="3.30.2010.10">
    <property type="entry name" value="Metalloproteases ('zincins'), catalytic domain"/>
    <property type="match status" value="1"/>
</dbReference>
<evidence type="ECO:0000259" key="1">
    <source>
        <dbReference type="Pfam" id="PF01863"/>
    </source>
</evidence>
<dbReference type="InterPro" id="IPR002725">
    <property type="entry name" value="YgjP-like_metallopeptidase"/>
</dbReference>
<evidence type="ECO:0000313" key="3">
    <source>
        <dbReference type="Proteomes" id="UP000784286"/>
    </source>
</evidence>
<sequence length="235" mass="27074">MSAKRYIEDKDFGRITLALRRGMRNITVRVKPEGLQVTVPPYTKIERVLQVISQHREDLLEQYSRVAAKPIDFDFRIEAECFRLSLEPSRLKCFTVRQTDSGEMKIYCPHDTDFSLKEVQKLVRGAILRALKKSAAEILPPLVSEWAGRYGLAYRKVRITGARSRWGSCTAAKTISLSCYLMLVPSHLMDYVILHELAHTKEMNHGPRFWELLDAMTAGHAHQLRNELRGFHTSF</sequence>
<feature type="domain" description="YgjP-like metallopeptidase" evidence="1">
    <location>
        <begin position="24"/>
        <end position="225"/>
    </location>
</feature>
<proteinExistence type="predicted"/>
<dbReference type="EMBL" id="JAHLFJ010000043">
    <property type="protein sequence ID" value="MBU3855777.1"/>
    <property type="molecule type" value="Genomic_DNA"/>
</dbReference>
<dbReference type="AlphaFoldDB" id="A0A948X0W0"/>
<dbReference type="Proteomes" id="UP000784286">
    <property type="component" value="Unassembled WGS sequence"/>
</dbReference>
<gene>
    <name evidence="2" type="ORF">H9928_04315</name>
</gene>